<dbReference type="InterPro" id="IPR050834">
    <property type="entry name" value="Glycosyltransf_2"/>
</dbReference>
<keyword evidence="3" id="KW-1185">Reference proteome</keyword>
<dbReference type="Pfam" id="PF00535">
    <property type="entry name" value="Glycos_transf_2"/>
    <property type="match status" value="1"/>
</dbReference>
<accession>A0A317MZA5</accession>
<dbReference type="GO" id="GO:0016740">
    <property type="term" value="F:transferase activity"/>
    <property type="evidence" value="ECO:0007669"/>
    <property type="project" value="UniProtKB-KW"/>
</dbReference>
<evidence type="ECO:0000259" key="1">
    <source>
        <dbReference type="Pfam" id="PF00535"/>
    </source>
</evidence>
<dbReference type="CDD" id="cd06433">
    <property type="entry name" value="GT_2_WfgS_like"/>
    <property type="match status" value="1"/>
</dbReference>
<dbReference type="AlphaFoldDB" id="A0A317MZA5"/>
<gene>
    <name evidence="2" type="ORF">C7443_101115</name>
</gene>
<evidence type="ECO:0000313" key="3">
    <source>
        <dbReference type="Proteomes" id="UP000246569"/>
    </source>
</evidence>
<organism evidence="2 3">
    <name type="scientific">Plasticicumulans acidivorans</name>
    <dbReference type="NCBI Taxonomy" id="886464"/>
    <lineage>
        <taxon>Bacteria</taxon>
        <taxon>Pseudomonadati</taxon>
        <taxon>Pseudomonadota</taxon>
        <taxon>Gammaproteobacteria</taxon>
        <taxon>Candidatus Competibacteraceae</taxon>
        <taxon>Plasticicumulans</taxon>
    </lineage>
</organism>
<reference evidence="2 3" key="1">
    <citation type="submission" date="2018-05" db="EMBL/GenBank/DDBJ databases">
        <title>Genomic Encyclopedia of Type Strains, Phase IV (KMG-IV): sequencing the most valuable type-strain genomes for metagenomic binning, comparative biology and taxonomic classification.</title>
        <authorList>
            <person name="Goeker M."/>
        </authorList>
    </citation>
    <scope>NUCLEOTIDE SEQUENCE [LARGE SCALE GENOMIC DNA]</scope>
    <source>
        <strain evidence="2 3">DSM 23606</strain>
    </source>
</reference>
<feature type="domain" description="Glycosyltransferase 2-like" evidence="1">
    <location>
        <begin position="11"/>
        <end position="135"/>
    </location>
</feature>
<name>A0A317MZA5_9GAMM</name>
<dbReference type="SUPFAM" id="SSF53448">
    <property type="entry name" value="Nucleotide-diphospho-sugar transferases"/>
    <property type="match status" value="1"/>
</dbReference>
<dbReference type="EMBL" id="QGTJ01000001">
    <property type="protein sequence ID" value="PWV65631.1"/>
    <property type="molecule type" value="Genomic_DNA"/>
</dbReference>
<dbReference type="PANTHER" id="PTHR43685">
    <property type="entry name" value="GLYCOSYLTRANSFERASE"/>
    <property type="match status" value="1"/>
</dbReference>
<dbReference type="Proteomes" id="UP000246569">
    <property type="component" value="Unassembled WGS sequence"/>
</dbReference>
<dbReference type="InterPro" id="IPR001173">
    <property type="entry name" value="Glyco_trans_2-like"/>
</dbReference>
<dbReference type="InterPro" id="IPR029044">
    <property type="entry name" value="Nucleotide-diphossugar_trans"/>
</dbReference>
<comment type="caution">
    <text evidence="2">The sequence shown here is derived from an EMBL/GenBank/DDBJ whole genome shotgun (WGS) entry which is preliminary data.</text>
</comment>
<keyword evidence="2" id="KW-0808">Transferase</keyword>
<protein>
    <submittedName>
        <fullName evidence="2">Glycosyltransferase involved in cell wall biosynthesis</fullName>
    </submittedName>
</protein>
<dbReference type="Gene3D" id="3.90.550.10">
    <property type="entry name" value="Spore Coat Polysaccharide Biosynthesis Protein SpsA, Chain A"/>
    <property type="match status" value="1"/>
</dbReference>
<dbReference type="PANTHER" id="PTHR43685:SF11">
    <property type="entry name" value="GLYCOSYLTRANSFERASE TAGX-RELATED"/>
    <property type="match status" value="1"/>
</dbReference>
<proteinExistence type="predicted"/>
<evidence type="ECO:0000313" key="2">
    <source>
        <dbReference type="EMBL" id="PWV65631.1"/>
    </source>
</evidence>
<sequence length="271" mass="31491">MSNVDDFPKISVVTVVFNGEKFIERAIQSVLSQNYHNLQYIIIDGGSTDGTVDVIKKYEDKLYFWVSEKDKGISDAFNKGIAKASGDVIGLLNSDDWYENNVFYKIAEAYKKNNKCVIHGRVRFWSDENTPYYEVGGNDEIMDRLMSVMHPTVFVPKEIYDRYGVFDLVYKRAMDYELILRFKKRGVCFSYIDEVVANMARGGVSDCHWFATQKEVFVIREKHGIASIKNFFWVVSDVIKIFIRQNLEKAGFDRAVSFYRKIFSRLDKVKL</sequence>